<organism evidence="2 3">
    <name type="scientific">Paenibacillus catalpae</name>
    <dbReference type="NCBI Taxonomy" id="1045775"/>
    <lineage>
        <taxon>Bacteria</taxon>
        <taxon>Bacillati</taxon>
        <taxon>Bacillota</taxon>
        <taxon>Bacilli</taxon>
        <taxon>Bacillales</taxon>
        <taxon>Paenibacillaceae</taxon>
        <taxon>Paenibacillus</taxon>
    </lineage>
</organism>
<name>A0A1I1VDN2_9BACL</name>
<evidence type="ECO:0000313" key="3">
    <source>
        <dbReference type="Proteomes" id="UP000198855"/>
    </source>
</evidence>
<protein>
    <submittedName>
        <fullName evidence="2">Uncharacterized protein</fullName>
    </submittedName>
</protein>
<evidence type="ECO:0000256" key="1">
    <source>
        <dbReference type="SAM" id="Phobius"/>
    </source>
</evidence>
<feature type="transmembrane region" description="Helical" evidence="1">
    <location>
        <begin position="7"/>
        <end position="30"/>
    </location>
</feature>
<sequence>MKYTSKILVIALVLSIIAIIISVIALGYVLSHL</sequence>
<dbReference type="Proteomes" id="UP000198855">
    <property type="component" value="Unassembled WGS sequence"/>
</dbReference>
<accession>A0A1I1VDN2</accession>
<proteinExistence type="predicted"/>
<dbReference type="STRING" id="1045775.SAMN05216378_1527"/>
<dbReference type="EMBL" id="FOMT01000001">
    <property type="protein sequence ID" value="SFD81046.1"/>
    <property type="molecule type" value="Genomic_DNA"/>
</dbReference>
<evidence type="ECO:0000313" key="2">
    <source>
        <dbReference type="EMBL" id="SFD81046.1"/>
    </source>
</evidence>
<reference evidence="3" key="1">
    <citation type="submission" date="2016-10" db="EMBL/GenBank/DDBJ databases">
        <authorList>
            <person name="Varghese N."/>
            <person name="Submissions S."/>
        </authorList>
    </citation>
    <scope>NUCLEOTIDE SEQUENCE [LARGE SCALE GENOMIC DNA]</scope>
    <source>
        <strain evidence="3">CGMCC 1.10784</strain>
    </source>
</reference>
<keyword evidence="1" id="KW-0472">Membrane</keyword>
<dbReference type="AlphaFoldDB" id="A0A1I1VDN2"/>
<keyword evidence="3" id="KW-1185">Reference proteome</keyword>
<keyword evidence="1" id="KW-0812">Transmembrane</keyword>
<gene>
    <name evidence="2" type="ORF">SAMN05216378_1527</name>
</gene>
<keyword evidence="1" id="KW-1133">Transmembrane helix</keyword>